<protein>
    <submittedName>
        <fullName evidence="1">Uncharacterized protein</fullName>
    </submittedName>
</protein>
<dbReference type="PANTHER" id="PTHR33647">
    <property type="entry name" value="OS01G0793900 PROTEIN"/>
    <property type="match status" value="1"/>
</dbReference>
<organism evidence="1 2">
    <name type="scientific">Chenopodium quinoa</name>
    <name type="common">Quinoa</name>
    <dbReference type="NCBI Taxonomy" id="63459"/>
    <lineage>
        <taxon>Eukaryota</taxon>
        <taxon>Viridiplantae</taxon>
        <taxon>Streptophyta</taxon>
        <taxon>Embryophyta</taxon>
        <taxon>Tracheophyta</taxon>
        <taxon>Spermatophyta</taxon>
        <taxon>Magnoliopsida</taxon>
        <taxon>eudicotyledons</taxon>
        <taxon>Gunneridae</taxon>
        <taxon>Pentapetalae</taxon>
        <taxon>Caryophyllales</taxon>
        <taxon>Chenopodiaceae</taxon>
        <taxon>Chenopodioideae</taxon>
        <taxon>Atripliceae</taxon>
        <taxon>Chenopodium</taxon>
    </lineage>
</organism>
<dbReference type="AlphaFoldDB" id="A0A803LY92"/>
<dbReference type="Gramene" id="AUR62020443-RA">
    <property type="protein sequence ID" value="AUR62020443-RA:cds"/>
    <property type="gene ID" value="AUR62020443"/>
</dbReference>
<dbReference type="OMA" id="SMQWGGE"/>
<reference evidence="1" key="1">
    <citation type="journal article" date="2017" name="Nature">
        <title>The genome of Chenopodium quinoa.</title>
        <authorList>
            <person name="Jarvis D.E."/>
            <person name="Ho Y.S."/>
            <person name="Lightfoot D.J."/>
            <person name="Schmoeckel S.M."/>
            <person name="Li B."/>
            <person name="Borm T.J.A."/>
            <person name="Ohyanagi H."/>
            <person name="Mineta K."/>
            <person name="Michell C.T."/>
            <person name="Saber N."/>
            <person name="Kharbatia N.M."/>
            <person name="Rupper R.R."/>
            <person name="Sharp A.R."/>
            <person name="Dally N."/>
            <person name="Boughton B.A."/>
            <person name="Woo Y.H."/>
            <person name="Gao G."/>
            <person name="Schijlen E.G.W.M."/>
            <person name="Guo X."/>
            <person name="Momin A.A."/>
            <person name="Negrao S."/>
            <person name="Al-Babili S."/>
            <person name="Gehring C."/>
            <person name="Roessner U."/>
            <person name="Jung C."/>
            <person name="Murphy K."/>
            <person name="Arold S.T."/>
            <person name="Gojobori T."/>
            <person name="van der Linden C.G."/>
            <person name="van Loo E.N."/>
            <person name="Jellen E.N."/>
            <person name="Maughan P.J."/>
            <person name="Tester M."/>
        </authorList>
    </citation>
    <scope>NUCLEOTIDE SEQUENCE [LARGE SCALE GENOMIC DNA]</scope>
    <source>
        <strain evidence="1">cv. PI 614886</strain>
    </source>
</reference>
<evidence type="ECO:0000313" key="2">
    <source>
        <dbReference type="Proteomes" id="UP000596660"/>
    </source>
</evidence>
<evidence type="ECO:0000313" key="1">
    <source>
        <dbReference type="EnsemblPlants" id="AUR62020443-RA:cds"/>
    </source>
</evidence>
<dbReference type="Proteomes" id="UP000596660">
    <property type="component" value="Unplaced"/>
</dbReference>
<dbReference type="OrthoDB" id="610799at2759"/>
<name>A0A803LY92_CHEQI</name>
<dbReference type="PANTHER" id="PTHR33647:SF5">
    <property type="entry name" value="OS01G0793900 PROTEIN"/>
    <property type="match status" value="1"/>
</dbReference>
<gene>
    <name evidence="1" type="primary">LOC110723613</name>
</gene>
<dbReference type="KEGG" id="cqi:110720958"/>
<keyword evidence="2" id="KW-1185">Reference proteome</keyword>
<proteinExistence type="predicted"/>
<accession>A0A803LY92</accession>
<dbReference type="EnsemblPlants" id="AUR62020443-RA">
    <property type="protein sequence ID" value="AUR62020443-RA:cds"/>
    <property type="gene ID" value="AUR62020443"/>
</dbReference>
<reference evidence="1" key="2">
    <citation type="submission" date="2021-03" db="UniProtKB">
        <authorList>
            <consortium name="EnsemblPlants"/>
        </authorList>
    </citation>
    <scope>IDENTIFICATION</scope>
</reference>
<sequence>MGNCIKPQSQAIWGGEDWTPAMMTEDEKLAMKKEEEELATTYDSKETKSSTTSKIKEVKVKVTKKQLEKWLGKMNVEQKGLCVEQALAQLIKVSVHCKTYHRSWRPMLQTIYEV</sequence>